<dbReference type="InterPro" id="IPR025660">
    <property type="entry name" value="Pept_his_AS"/>
</dbReference>
<reference evidence="8" key="2">
    <citation type="submission" date="2022-10" db="EMBL/GenBank/DDBJ databases">
        <authorList>
            <consortium name="ENA_rothamsted_submissions"/>
            <consortium name="culmorum"/>
            <person name="King R."/>
        </authorList>
    </citation>
    <scope>NUCLEOTIDE SEQUENCE</scope>
</reference>
<dbReference type="InterPro" id="IPR039417">
    <property type="entry name" value="Peptidase_C1A_papain-like"/>
</dbReference>
<protein>
    <recommendedName>
        <fullName evidence="7">Peptidase C1A papain C-terminal domain-containing protein</fullName>
    </recommendedName>
</protein>
<dbReference type="PROSITE" id="PS00139">
    <property type="entry name" value="THIOL_PROTEASE_CYS"/>
    <property type="match status" value="1"/>
</dbReference>
<dbReference type="OrthoDB" id="3789175at2759"/>
<dbReference type="GO" id="GO:0008234">
    <property type="term" value="F:cysteine-type peptidase activity"/>
    <property type="evidence" value="ECO:0007669"/>
    <property type="project" value="UniProtKB-KW"/>
</dbReference>
<reference evidence="8" key="1">
    <citation type="submission" date="2022-01" db="EMBL/GenBank/DDBJ databases">
        <authorList>
            <person name="King R."/>
        </authorList>
    </citation>
    <scope>NUCLEOTIDE SEQUENCE</scope>
</reference>
<dbReference type="SUPFAM" id="SSF54001">
    <property type="entry name" value="Cysteine proteinases"/>
    <property type="match status" value="1"/>
</dbReference>
<evidence type="ECO:0000256" key="5">
    <source>
        <dbReference type="SAM" id="MobiDB-lite"/>
    </source>
</evidence>
<dbReference type="InterPro" id="IPR000169">
    <property type="entry name" value="Pept_cys_AS"/>
</dbReference>
<dbReference type="InterPro" id="IPR000668">
    <property type="entry name" value="Peptidase_C1A_C"/>
</dbReference>
<proteinExistence type="inferred from homology"/>
<keyword evidence="3" id="KW-0378">Hydrolase</keyword>
<keyword evidence="6" id="KW-0732">Signal</keyword>
<dbReference type="Pfam" id="PF00112">
    <property type="entry name" value="Peptidase_C1"/>
    <property type="match status" value="1"/>
</dbReference>
<dbReference type="CDD" id="cd02248">
    <property type="entry name" value="Peptidase_C1A"/>
    <property type="match status" value="1"/>
</dbReference>
<feature type="compositionally biased region" description="Low complexity" evidence="5">
    <location>
        <begin position="28"/>
        <end position="38"/>
    </location>
</feature>
<evidence type="ECO:0000256" key="1">
    <source>
        <dbReference type="ARBA" id="ARBA00008455"/>
    </source>
</evidence>
<name>A0A9N9S842_9DIPT</name>
<keyword evidence="4" id="KW-0788">Thiol protease</keyword>
<feature type="signal peptide" evidence="6">
    <location>
        <begin position="1"/>
        <end position="18"/>
    </location>
</feature>
<dbReference type="Gene3D" id="3.90.70.10">
    <property type="entry name" value="Cysteine proteinases"/>
    <property type="match status" value="1"/>
</dbReference>
<gene>
    <name evidence="8" type="ORF">CHIRRI_LOCUS14174</name>
</gene>
<keyword evidence="2" id="KW-0645">Protease</keyword>
<feature type="region of interest" description="Disordered" evidence="5">
    <location>
        <begin position="28"/>
        <end position="50"/>
    </location>
</feature>
<dbReference type="EMBL" id="OU895880">
    <property type="protein sequence ID" value="CAG9811365.1"/>
    <property type="molecule type" value="Genomic_DNA"/>
</dbReference>
<dbReference type="PRINTS" id="PR00705">
    <property type="entry name" value="PAPAIN"/>
</dbReference>
<sequence length="364" mass="41633">MKLFFLLILAICAVNVIGQNTDIVVTSTESATEATTEATTEEPGEEDDIDDGEIFREYTKKFRVHFRRRSNFTEIRRNIVNRFRSVAKQNRRFRQGLESFNRTLYPFSHLSEDEFSDNYLGANPPDPNEVLPLVNETENEGRHGRMTEPPETDFEWPESIVGPVKSQGQCGSCYAFAAVGVIKSRMALKYGSNVYDLSEQDAMECSRGCAGGWDYSIYRDYSQVYGGCAAYNYMKTHSYTGISYYCQASSRPRVPNSKVIQYAYLQNNEKTIRTYLYNYGPLYTRFNVYGNFYDYSSGIYKSASGNYMGGHAIMLVGWGEENGVKYWKLKNSWDSWWGEKGYFRMIRGNNLCGIEASVSVVLDI</sequence>
<evidence type="ECO:0000313" key="8">
    <source>
        <dbReference type="EMBL" id="CAG9811365.1"/>
    </source>
</evidence>
<dbReference type="GO" id="GO:0006508">
    <property type="term" value="P:proteolysis"/>
    <property type="evidence" value="ECO:0007669"/>
    <property type="project" value="UniProtKB-KW"/>
</dbReference>
<dbReference type="PROSITE" id="PS00639">
    <property type="entry name" value="THIOL_PROTEASE_HIS"/>
    <property type="match status" value="1"/>
</dbReference>
<dbReference type="SMART" id="SM00645">
    <property type="entry name" value="Pept_C1"/>
    <property type="match status" value="1"/>
</dbReference>
<dbReference type="Proteomes" id="UP001153620">
    <property type="component" value="Chromosome 4"/>
</dbReference>
<evidence type="ECO:0000256" key="3">
    <source>
        <dbReference type="ARBA" id="ARBA00022801"/>
    </source>
</evidence>
<accession>A0A9N9S842</accession>
<comment type="similarity">
    <text evidence="1">Belongs to the peptidase C1 family.</text>
</comment>
<evidence type="ECO:0000313" key="9">
    <source>
        <dbReference type="Proteomes" id="UP001153620"/>
    </source>
</evidence>
<dbReference type="InterPro" id="IPR038765">
    <property type="entry name" value="Papain-like_cys_pep_sf"/>
</dbReference>
<dbReference type="InterPro" id="IPR013128">
    <property type="entry name" value="Peptidase_C1A"/>
</dbReference>
<feature type="chain" id="PRO_5040448526" description="Peptidase C1A papain C-terminal domain-containing protein" evidence="6">
    <location>
        <begin position="19"/>
        <end position="364"/>
    </location>
</feature>
<evidence type="ECO:0000256" key="6">
    <source>
        <dbReference type="SAM" id="SignalP"/>
    </source>
</evidence>
<dbReference type="AlphaFoldDB" id="A0A9N9S842"/>
<dbReference type="PANTHER" id="PTHR12411">
    <property type="entry name" value="CYSTEINE PROTEASE FAMILY C1-RELATED"/>
    <property type="match status" value="1"/>
</dbReference>
<evidence type="ECO:0000256" key="4">
    <source>
        <dbReference type="ARBA" id="ARBA00022807"/>
    </source>
</evidence>
<keyword evidence="9" id="KW-1185">Reference proteome</keyword>
<organism evidence="8 9">
    <name type="scientific">Chironomus riparius</name>
    <dbReference type="NCBI Taxonomy" id="315576"/>
    <lineage>
        <taxon>Eukaryota</taxon>
        <taxon>Metazoa</taxon>
        <taxon>Ecdysozoa</taxon>
        <taxon>Arthropoda</taxon>
        <taxon>Hexapoda</taxon>
        <taxon>Insecta</taxon>
        <taxon>Pterygota</taxon>
        <taxon>Neoptera</taxon>
        <taxon>Endopterygota</taxon>
        <taxon>Diptera</taxon>
        <taxon>Nematocera</taxon>
        <taxon>Chironomoidea</taxon>
        <taxon>Chironomidae</taxon>
        <taxon>Chironominae</taxon>
        <taxon>Chironomus</taxon>
    </lineage>
</organism>
<evidence type="ECO:0000256" key="2">
    <source>
        <dbReference type="ARBA" id="ARBA00022670"/>
    </source>
</evidence>
<feature type="compositionally biased region" description="Acidic residues" evidence="5">
    <location>
        <begin position="39"/>
        <end position="50"/>
    </location>
</feature>
<feature type="domain" description="Peptidase C1A papain C-terminal" evidence="7">
    <location>
        <begin position="148"/>
        <end position="362"/>
    </location>
</feature>
<evidence type="ECO:0000259" key="7">
    <source>
        <dbReference type="SMART" id="SM00645"/>
    </source>
</evidence>